<feature type="transmembrane region" description="Helical" evidence="2">
    <location>
        <begin position="7"/>
        <end position="26"/>
    </location>
</feature>
<name>A0ABY9RMP7_9BURK</name>
<keyword evidence="4" id="KW-1185">Reference proteome</keyword>
<feature type="transmembrane region" description="Helical" evidence="2">
    <location>
        <begin position="413"/>
        <end position="437"/>
    </location>
</feature>
<evidence type="ECO:0000256" key="2">
    <source>
        <dbReference type="SAM" id="Phobius"/>
    </source>
</evidence>
<dbReference type="PANTHER" id="PTHR11328:SF28">
    <property type="entry name" value="MAJOR FACILITATOR SUPERFAMILY DOMAIN-CONTAINING PROTEIN 12"/>
    <property type="match status" value="1"/>
</dbReference>
<evidence type="ECO:0000256" key="1">
    <source>
        <dbReference type="ARBA" id="ARBA00009617"/>
    </source>
</evidence>
<organism evidence="3 4">
    <name type="scientific">Undibacterium cyanobacteriorum</name>
    <dbReference type="NCBI Taxonomy" id="3073561"/>
    <lineage>
        <taxon>Bacteria</taxon>
        <taxon>Pseudomonadati</taxon>
        <taxon>Pseudomonadota</taxon>
        <taxon>Betaproteobacteria</taxon>
        <taxon>Burkholderiales</taxon>
        <taxon>Oxalobacteraceae</taxon>
        <taxon>Undibacterium</taxon>
    </lineage>
</organism>
<feature type="transmembrane region" description="Helical" evidence="2">
    <location>
        <begin position="32"/>
        <end position="53"/>
    </location>
</feature>
<dbReference type="InterPro" id="IPR039672">
    <property type="entry name" value="MFS_2"/>
</dbReference>
<dbReference type="Pfam" id="PF13347">
    <property type="entry name" value="MFS_2"/>
    <property type="match status" value="1"/>
</dbReference>
<feature type="transmembrane region" description="Helical" evidence="2">
    <location>
        <begin position="195"/>
        <end position="215"/>
    </location>
</feature>
<comment type="similarity">
    <text evidence="1">Belongs to the sodium:galactoside symporter (TC 2.A.2) family.</text>
</comment>
<dbReference type="RefSeq" id="WP_309483944.1">
    <property type="nucleotide sequence ID" value="NZ_CP133720.1"/>
</dbReference>
<protein>
    <submittedName>
        <fullName evidence="3">MFS transporter</fullName>
    </submittedName>
</protein>
<dbReference type="EMBL" id="CP133720">
    <property type="protein sequence ID" value="WMW82473.1"/>
    <property type="molecule type" value="Genomic_DNA"/>
</dbReference>
<proteinExistence type="inferred from homology"/>
<gene>
    <name evidence="3" type="ORF">RF679_09395</name>
</gene>
<feature type="transmembrane region" description="Helical" evidence="2">
    <location>
        <begin position="105"/>
        <end position="129"/>
    </location>
</feature>
<accession>A0ABY9RMP7</accession>
<feature type="transmembrane region" description="Helical" evidence="2">
    <location>
        <begin position="150"/>
        <end position="175"/>
    </location>
</feature>
<feature type="transmembrane region" description="Helical" evidence="2">
    <location>
        <begin position="74"/>
        <end position="93"/>
    </location>
</feature>
<dbReference type="InterPro" id="IPR036259">
    <property type="entry name" value="MFS_trans_sf"/>
</dbReference>
<feature type="transmembrane region" description="Helical" evidence="2">
    <location>
        <begin position="371"/>
        <end position="393"/>
    </location>
</feature>
<evidence type="ECO:0000313" key="4">
    <source>
        <dbReference type="Proteomes" id="UP001181355"/>
    </source>
</evidence>
<dbReference type="Gene3D" id="1.20.1250.20">
    <property type="entry name" value="MFS general substrate transporter like domains"/>
    <property type="match status" value="1"/>
</dbReference>
<keyword evidence="2" id="KW-0812">Transmembrane</keyword>
<reference evidence="3" key="1">
    <citation type="submission" date="2023-09" db="EMBL/GenBank/DDBJ databases">
        <title>Undibacterium sp. 20NA77.5 isolated from freshwater.</title>
        <authorList>
            <person name="Le V."/>
            <person name="Ko S.-R."/>
            <person name="Ahn C.-Y."/>
            <person name="Oh H.-M."/>
        </authorList>
    </citation>
    <scope>NUCLEOTIDE SEQUENCE</scope>
    <source>
        <strain evidence="3">20NA77.5</strain>
    </source>
</reference>
<sequence>MMKNWGLFHYGLLGLPLAMVSLPLYVQLPAFYSSQFALSLSSIGYVLFAARFLDTLQDPVIGALINRRGLQRPVWYFLPAVLISIAFAALWSPPTWALSSATMNLVWLAVMLYIAYSAHSVLNIAYLSWGAALDDSNPNGIDGRVKSSTLLGAATWREGFALVGVIIASIVPSLIMNADKTSGADIKQQSSHFLYYSLCFAATLTIAIVGLLRFAHRPPTTEITRNRAAPTLWKELKSVSKDVRARPLFVAYFMNSLAIALPASLMIFFVDRQIQAPDKLPHFLVSYFISGALGLALWLKAAKKFGSLLVWQSSLLISITAFIGAAFLSSGDAFAYTLICITSGLCLGADLVLPPVLLAERIQAKQSQASYFGIWTFLGKIALACSGLALPLMAYLENEAWLKQASVGLVDNIALVLCYALIPCALKLLTFISLIGIKFLDQTRSEVGSQLKETT</sequence>
<feature type="transmembrane region" description="Helical" evidence="2">
    <location>
        <begin position="334"/>
        <end position="359"/>
    </location>
</feature>
<dbReference type="Proteomes" id="UP001181355">
    <property type="component" value="Chromosome"/>
</dbReference>
<feature type="transmembrane region" description="Helical" evidence="2">
    <location>
        <begin position="282"/>
        <end position="301"/>
    </location>
</feature>
<feature type="transmembrane region" description="Helical" evidence="2">
    <location>
        <begin position="308"/>
        <end position="328"/>
    </location>
</feature>
<dbReference type="PANTHER" id="PTHR11328">
    <property type="entry name" value="MAJOR FACILITATOR SUPERFAMILY DOMAIN-CONTAINING PROTEIN"/>
    <property type="match status" value="1"/>
</dbReference>
<evidence type="ECO:0000313" key="3">
    <source>
        <dbReference type="EMBL" id="WMW82473.1"/>
    </source>
</evidence>
<feature type="transmembrane region" description="Helical" evidence="2">
    <location>
        <begin position="249"/>
        <end position="270"/>
    </location>
</feature>
<keyword evidence="2" id="KW-1133">Transmembrane helix</keyword>
<dbReference type="SUPFAM" id="SSF103473">
    <property type="entry name" value="MFS general substrate transporter"/>
    <property type="match status" value="1"/>
</dbReference>
<keyword evidence="2" id="KW-0472">Membrane</keyword>